<sequence length="818" mass="88439">MRTHIAAVTALALLTPMTQLPLPTANAAEAGADLASRFTLGVLPDTQFYARYGDKDAGDIFGTRYGSNPFDAQTQFLAKHHEDLNTQFVAHLGDVVDQANVRNSWDIGSEAMKPLEDAHLNYSILPGNHDYFMFDGEDGPSAFEEYFPEERAKQNATFQARHQSTGIYDGGDGYGFPGQKTDSEYHIFEAEGQQYLLLALGFRAPDDTLDWAQQVIDEHPNLPVILTAHEISGIGGDGSTYFTKEYGEHLWDKLIRKNDQIFLTIAAHHHGAGYHVEKNDAGHDVINILQDYQMAYLGGNGLMGQLQFDLTNNTLDMTAYSPWVKDKDHAKLTSFDHLLPEGEGDSYSIDLNFAERFKSFAPDFTKGDENDPDYAELLRTTVADGFQPYEVTEQDKPRNDQDYVHVDGTAVHWRPGQTTFEGKVLNDASPAPKGAVIPDVANGNDMTRVRYRVGAREDAVTFSEDTHPLSSDRGSLRWKDPKFKHSTAWFETATGADINDMQFENGYTMEAFLKLDEDWNADNNKWSNALIRDESGTVAHPDSEDGDPIQMLGVSSLRELRWYAWGQNGEGFSNWTHEVPKGEWMHVAVVNDPKDKSVTMYVDGSPILRDGYGPLGMGGEGAQWLLGTSAWENDKVDGWFGNIGEVRIVDHPIGPDQWLTARAADAQAPSPTTTAPSATTSAAATSAAATSAAATTSPTAPTAPAATSATAATETTTVTTTVTAPNTEPTTAATTAATTAPTTAPTTAAPAPTTATATETVTVTETATPSEGSSTAESAGLFAGGVLLGLLTLFGALVFDLGGVINAIVDQIRSALNI</sequence>
<feature type="transmembrane region" description="Helical" evidence="2">
    <location>
        <begin position="781"/>
        <end position="809"/>
    </location>
</feature>
<dbReference type="EMBL" id="NSGP01000001">
    <property type="protein sequence ID" value="PAT11665.1"/>
    <property type="molecule type" value="Genomic_DNA"/>
</dbReference>
<evidence type="ECO:0000313" key="5">
    <source>
        <dbReference type="EMBL" id="PAT11665.1"/>
    </source>
</evidence>
<dbReference type="InterPro" id="IPR029052">
    <property type="entry name" value="Metallo-depent_PP-like"/>
</dbReference>
<feature type="compositionally biased region" description="Low complexity" evidence="1">
    <location>
        <begin position="693"/>
        <end position="770"/>
    </location>
</feature>
<dbReference type="InterPro" id="IPR004843">
    <property type="entry name" value="Calcineurin-like_PHP"/>
</dbReference>
<comment type="caution">
    <text evidence="5">The sequence shown here is derived from an EMBL/GenBank/DDBJ whole genome shotgun (WGS) entry which is preliminary data.</text>
</comment>
<gene>
    <name evidence="5" type="ORF">CKJ80_00035</name>
</gene>
<dbReference type="AlphaFoldDB" id="A0AB36RMH7"/>
<dbReference type="Gene3D" id="3.60.21.10">
    <property type="match status" value="1"/>
</dbReference>
<feature type="signal peptide" evidence="3">
    <location>
        <begin position="1"/>
        <end position="27"/>
    </location>
</feature>
<keyword evidence="3" id="KW-0732">Signal</keyword>
<dbReference type="Gene3D" id="2.60.120.200">
    <property type="match status" value="1"/>
</dbReference>
<protein>
    <submittedName>
        <fullName evidence="5">Cell wall anchor domain protein</fullName>
    </submittedName>
</protein>
<accession>A0AB36RMH7</accession>
<evidence type="ECO:0000313" key="6">
    <source>
        <dbReference type="Proteomes" id="UP000218041"/>
    </source>
</evidence>
<keyword evidence="2" id="KW-0812">Transmembrane</keyword>
<dbReference type="SUPFAM" id="SSF56300">
    <property type="entry name" value="Metallo-dependent phosphatases"/>
    <property type="match status" value="1"/>
</dbReference>
<evidence type="ECO:0000256" key="1">
    <source>
        <dbReference type="SAM" id="MobiDB-lite"/>
    </source>
</evidence>
<feature type="compositionally biased region" description="Low complexity" evidence="1">
    <location>
        <begin position="668"/>
        <end position="682"/>
    </location>
</feature>
<feature type="region of interest" description="Disordered" evidence="1">
    <location>
        <begin position="693"/>
        <end position="776"/>
    </location>
</feature>
<feature type="region of interest" description="Disordered" evidence="1">
    <location>
        <begin position="663"/>
        <end position="682"/>
    </location>
</feature>
<dbReference type="RefSeq" id="WP_095554418.1">
    <property type="nucleotide sequence ID" value="NZ_NSGP01000001.1"/>
</dbReference>
<keyword evidence="2" id="KW-0472">Membrane</keyword>
<keyword evidence="2" id="KW-1133">Transmembrane helix</keyword>
<name>A0AB36RMH7_9CORY</name>
<feature type="domain" description="Calcineurin-like phosphoesterase" evidence="4">
    <location>
        <begin position="59"/>
        <end position="270"/>
    </location>
</feature>
<dbReference type="GO" id="GO:0016787">
    <property type="term" value="F:hydrolase activity"/>
    <property type="evidence" value="ECO:0007669"/>
    <property type="project" value="InterPro"/>
</dbReference>
<dbReference type="Pfam" id="PF13385">
    <property type="entry name" value="Laminin_G_3"/>
    <property type="match status" value="1"/>
</dbReference>
<proteinExistence type="predicted"/>
<dbReference type="Pfam" id="PF00149">
    <property type="entry name" value="Metallophos"/>
    <property type="match status" value="1"/>
</dbReference>
<feature type="chain" id="PRO_5044205039" evidence="3">
    <location>
        <begin position="28"/>
        <end position="818"/>
    </location>
</feature>
<reference evidence="5 6" key="1">
    <citation type="submission" date="2017-08" db="EMBL/GenBank/DDBJ databases">
        <title>Whole genome sequences of 6 clinical strains closest to Corynebacterium imitans.</title>
        <authorList>
            <person name="Bernier A.-M."/>
            <person name="Burdz T."/>
            <person name="Bernard K."/>
        </authorList>
    </citation>
    <scope>NUCLEOTIDE SEQUENCE [LARGE SCALE GENOMIC DNA]</scope>
    <source>
        <strain evidence="5 6">NML92-0415</strain>
    </source>
</reference>
<dbReference type="SUPFAM" id="SSF49899">
    <property type="entry name" value="Concanavalin A-like lectins/glucanases"/>
    <property type="match status" value="1"/>
</dbReference>
<evidence type="ECO:0000256" key="2">
    <source>
        <dbReference type="SAM" id="Phobius"/>
    </source>
</evidence>
<organism evidence="5 6">
    <name type="scientific">Corynebacterium hadale</name>
    <dbReference type="NCBI Taxonomy" id="2026255"/>
    <lineage>
        <taxon>Bacteria</taxon>
        <taxon>Bacillati</taxon>
        <taxon>Actinomycetota</taxon>
        <taxon>Actinomycetes</taxon>
        <taxon>Mycobacteriales</taxon>
        <taxon>Corynebacteriaceae</taxon>
        <taxon>Corynebacterium</taxon>
    </lineage>
</organism>
<dbReference type="InterPro" id="IPR013320">
    <property type="entry name" value="ConA-like_dom_sf"/>
</dbReference>
<evidence type="ECO:0000259" key="4">
    <source>
        <dbReference type="Pfam" id="PF00149"/>
    </source>
</evidence>
<evidence type="ECO:0000256" key="3">
    <source>
        <dbReference type="SAM" id="SignalP"/>
    </source>
</evidence>
<dbReference type="Proteomes" id="UP000218041">
    <property type="component" value="Unassembled WGS sequence"/>
</dbReference>